<dbReference type="EMBL" id="QKYN01000053">
    <property type="protein sequence ID" value="RAG85045.1"/>
    <property type="molecule type" value="Genomic_DNA"/>
</dbReference>
<dbReference type="GO" id="GO:0005737">
    <property type="term" value="C:cytoplasm"/>
    <property type="evidence" value="ECO:0007669"/>
    <property type="project" value="TreeGrafter"/>
</dbReference>
<name>A0A2X0K700_9ACTN</name>
<evidence type="ECO:0000259" key="1">
    <source>
        <dbReference type="Pfam" id="PF00899"/>
    </source>
</evidence>
<proteinExistence type="predicted"/>
<dbReference type="Proteomes" id="UP000248889">
    <property type="component" value="Unassembled WGS sequence"/>
</dbReference>
<dbReference type="RefSeq" id="WP_111501266.1">
    <property type="nucleotide sequence ID" value="NZ_QKYN01000053.1"/>
</dbReference>
<dbReference type="InterPro" id="IPR035985">
    <property type="entry name" value="Ubiquitin-activating_enz"/>
</dbReference>
<dbReference type="GO" id="GO:0004792">
    <property type="term" value="F:thiosulfate-cyanide sulfurtransferase activity"/>
    <property type="evidence" value="ECO:0007669"/>
    <property type="project" value="TreeGrafter"/>
</dbReference>
<feature type="domain" description="THIF-type NAD/FAD binding fold" evidence="1">
    <location>
        <begin position="124"/>
        <end position="365"/>
    </location>
</feature>
<gene>
    <name evidence="2" type="ORF">DN069_13885</name>
</gene>
<protein>
    <recommendedName>
        <fullName evidence="1">THIF-type NAD/FAD binding fold domain-containing protein</fullName>
    </recommendedName>
</protein>
<evidence type="ECO:0000313" key="3">
    <source>
        <dbReference type="Proteomes" id="UP000248889"/>
    </source>
</evidence>
<dbReference type="GO" id="GO:0016779">
    <property type="term" value="F:nucleotidyltransferase activity"/>
    <property type="evidence" value="ECO:0007669"/>
    <property type="project" value="TreeGrafter"/>
</dbReference>
<keyword evidence="3" id="KW-1185">Reference proteome</keyword>
<dbReference type="GO" id="GO:0008641">
    <property type="term" value="F:ubiquitin-like modifier activating enzyme activity"/>
    <property type="evidence" value="ECO:0007669"/>
    <property type="project" value="InterPro"/>
</dbReference>
<dbReference type="InterPro" id="IPR000594">
    <property type="entry name" value="ThiF_NAD_FAD-bd"/>
</dbReference>
<dbReference type="Gene3D" id="3.40.50.720">
    <property type="entry name" value="NAD(P)-binding Rossmann-like Domain"/>
    <property type="match status" value="1"/>
</dbReference>
<evidence type="ECO:0000313" key="2">
    <source>
        <dbReference type="EMBL" id="RAG85045.1"/>
    </source>
</evidence>
<accession>A0A2X0K700</accession>
<comment type="caution">
    <text evidence="2">The sequence shown here is derived from an EMBL/GenBank/DDBJ whole genome shotgun (WGS) entry which is preliminary data.</text>
</comment>
<dbReference type="PANTHER" id="PTHR10953:SF102">
    <property type="entry name" value="ADENYLYLTRANSFERASE AND SULFURTRANSFERASE MOCS3"/>
    <property type="match status" value="1"/>
</dbReference>
<sequence length="393" mass="42798">MLSLDSRVRVKRIYPVTRIDDIQFRIGARFGPSMEVTDPKQHLWTLVAALNGESPLNEVIRRVCESFPELTVEGVIDAVQYLDRQGVLEDAIATPYDERGELDRYLGNVDYLSSYATASERRGAEQDRLRDARVVLFGLGGEGSLALPLLLATGFGSITAVDHGRVERTDLNRQFLHKESDVGALRTEVAARLAAETNPHVPFTAVQQQIRSADEVAELVHGADIAIGAIDERPLLTQRYLNAGCVAEGVPYVCGGSFITSGGMFSVLPGTTGCLECLHRHHMRMDPRYLSRLEASASIDTAHASAVPAFAPHVALIASLVVAEAVRMVTRHAEPLALGQQIDIHYETGRLERLTTWDRDPQGCPVCGDGVDGPVLDKLRGMAPGDWLSEAVA</sequence>
<organism evidence="2 3">
    <name type="scientific">Streptacidiphilus pinicola</name>
    <dbReference type="NCBI Taxonomy" id="2219663"/>
    <lineage>
        <taxon>Bacteria</taxon>
        <taxon>Bacillati</taxon>
        <taxon>Actinomycetota</taxon>
        <taxon>Actinomycetes</taxon>
        <taxon>Kitasatosporales</taxon>
        <taxon>Streptomycetaceae</taxon>
        <taxon>Streptacidiphilus</taxon>
    </lineage>
</organism>
<dbReference type="OrthoDB" id="4426339at2"/>
<dbReference type="InterPro" id="IPR045886">
    <property type="entry name" value="ThiF/MoeB/HesA"/>
</dbReference>
<dbReference type="AlphaFoldDB" id="A0A2X0K700"/>
<reference evidence="2 3" key="1">
    <citation type="submission" date="2018-06" db="EMBL/GenBank/DDBJ databases">
        <title>Streptacidiphilus pinicola sp. nov., isolated from pine grove soil.</title>
        <authorList>
            <person name="Roh S.G."/>
            <person name="Park S."/>
            <person name="Kim M.-K."/>
            <person name="Yun B.-R."/>
            <person name="Park J."/>
            <person name="Kim M.J."/>
            <person name="Kim Y.S."/>
            <person name="Kim S.B."/>
        </authorList>
    </citation>
    <scope>NUCLEOTIDE SEQUENCE [LARGE SCALE GENOMIC DNA]</scope>
    <source>
        <strain evidence="2 3">MMS16-CNU450</strain>
    </source>
</reference>
<dbReference type="Pfam" id="PF00899">
    <property type="entry name" value="ThiF"/>
    <property type="match status" value="1"/>
</dbReference>
<dbReference type="SUPFAM" id="SSF69572">
    <property type="entry name" value="Activating enzymes of the ubiquitin-like proteins"/>
    <property type="match status" value="1"/>
</dbReference>
<dbReference type="PANTHER" id="PTHR10953">
    <property type="entry name" value="UBIQUITIN-ACTIVATING ENZYME E1"/>
    <property type="match status" value="1"/>
</dbReference>